<dbReference type="AlphaFoldDB" id="A0A6J6CZL8"/>
<sequence>MPTARQYDLILVGGGIMSATLAVLLRQANPDLKMIVLERLEAVSLESSNAWNNAGTGHAALCELNYMPDDPNGNLPSADKAIAINQQFQESREFWSSLVTQGVLKNPETFIHSVPHMTFVQGPKDVDYLERRFMALRDQPLFAGMEFSKDFQQLEKWAPLMIEGRPVSEIAATRIEQGTDVDYGAITEQLFDWLKTQDVEVLTGHEVRSLKKNNGVWFLQAKNANSTLEFTSPRVFVGAGGWALKLLQKARVKEIEGYGTFPVSGHFLKTENPDLVAKHQAKVYSQAAVGAPPMSVPHLDTRVIEGKASLLFGPFAGLNLKFLKRGSWLDLPLSIRPANLLPYISVALKNFPLVIYLIKEILKSPKQKIDSLRQFIPNADPKDWELYEAGQRAQVIKPVNGLGVLQFGTEVISSADGSIAGLLGASPGASVATRVMLDVAKRMFPEHANPWMKSIASSVPSYGVKLNDDPAKASQSLSMTATTLNLKA</sequence>
<evidence type="ECO:0000256" key="1">
    <source>
        <dbReference type="ARBA" id="ARBA00001974"/>
    </source>
</evidence>
<dbReference type="Pfam" id="PF06039">
    <property type="entry name" value="Mqo"/>
    <property type="match status" value="1"/>
</dbReference>
<organism evidence="8">
    <name type="scientific">freshwater metagenome</name>
    <dbReference type="NCBI Taxonomy" id="449393"/>
    <lineage>
        <taxon>unclassified sequences</taxon>
        <taxon>metagenomes</taxon>
        <taxon>ecological metagenomes</taxon>
    </lineage>
</organism>
<evidence type="ECO:0000256" key="5">
    <source>
        <dbReference type="ARBA" id="ARBA00022827"/>
    </source>
</evidence>
<reference evidence="8" key="1">
    <citation type="submission" date="2020-05" db="EMBL/GenBank/DDBJ databases">
        <authorList>
            <person name="Chiriac C."/>
            <person name="Salcher M."/>
            <person name="Ghai R."/>
            <person name="Kavagutti S V."/>
        </authorList>
    </citation>
    <scope>NUCLEOTIDE SEQUENCE</scope>
</reference>
<keyword evidence="7" id="KW-0472">Membrane</keyword>
<name>A0A6J6CZL8_9ZZZZ</name>
<evidence type="ECO:0000313" key="8">
    <source>
        <dbReference type="EMBL" id="CAB4556932.1"/>
    </source>
</evidence>
<dbReference type="Gene3D" id="3.50.50.60">
    <property type="entry name" value="FAD/NAD(P)-binding domain"/>
    <property type="match status" value="1"/>
</dbReference>
<proteinExistence type="inferred from homology"/>
<gene>
    <name evidence="8" type="ORF">UFOPK1537_00665</name>
</gene>
<keyword evidence="3" id="KW-0816">Tricarboxylic acid cycle</keyword>
<dbReference type="SUPFAM" id="SSF51905">
    <property type="entry name" value="FAD/NAD(P)-binding domain"/>
    <property type="match status" value="1"/>
</dbReference>
<keyword evidence="5" id="KW-0274">FAD</keyword>
<dbReference type="Gene3D" id="3.30.9.10">
    <property type="entry name" value="D-Amino Acid Oxidase, subunit A, domain 2"/>
    <property type="match status" value="1"/>
</dbReference>
<evidence type="ECO:0000256" key="3">
    <source>
        <dbReference type="ARBA" id="ARBA00022532"/>
    </source>
</evidence>
<dbReference type="NCBIfam" id="NF003606">
    <property type="entry name" value="PRK05257.2-1"/>
    <property type="match status" value="1"/>
</dbReference>
<dbReference type="InterPro" id="IPR006231">
    <property type="entry name" value="MQO"/>
</dbReference>
<dbReference type="GO" id="GO:0006099">
    <property type="term" value="P:tricarboxylic acid cycle"/>
    <property type="evidence" value="ECO:0007669"/>
    <property type="project" value="UniProtKB-UniPathway"/>
</dbReference>
<evidence type="ECO:0000256" key="4">
    <source>
        <dbReference type="ARBA" id="ARBA00022630"/>
    </source>
</evidence>
<dbReference type="GO" id="GO:0047545">
    <property type="term" value="F:(S)-2-hydroxyglutarate dehydrogenase activity"/>
    <property type="evidence" value="ECO:0007669"/>
    <property type="project" value="TreeGrafter"/>
</dbReference>
<dbReference type="PANTHER" id="PTHR43104">
    <property type="entry name" value="L-2-HYDROXYGLUTARATE DEHYDROGENASE, MITOCHONDRIAL"/>
    <property type="match status" value="1"/>
</dbReference>
<dbReference type="HAMAP" id="MF_00212">
    <property type="entry name" value="MQO"/>
    <property type="match status" value="1"/>
</dbReference>
<keyword evidence="7" id="KW-0812">Transmembrane</keyword>
<dbReference type="UniPathway" id="UPA00223"/>
<evidence type="ECO:0000256" key="2">
    <source>
        <dbReference type="ARBA" id="ARBA00005163"/>
    </source>
</evidence>
<dbReference type="EMBL" id="CAEZSX010000102">
    <property type="protein sequence ID" value="CAB4556932.1"/>
    <property type="molecule type" value="Genomic_DNA"/>
</dbReference>
<feature type="transmembrane region" description="Helical" evidence="7">
    <location>
        <begin position="7"/>
        <end position="25"/>
    </location>
</feature>
<dbReference type="NCBIfam" id="TIGR01320">
    <property type="entry name" value="mal_quin_oxido"/>
    <property type="match status" value="1"/>
</dbReference>
<accession>A0A6J6CZL8</accession>
<evidence type="ECO:0000256" key="6">
    <source>
        <dbReference type="ARBA" id="ARBA00023002"/>
    </source>
</evidence>
<keyword evidence="7" id="KW-1133">Transmembrane helix</keyword>
<dbReference type="PANTHER" id="PTHR43104:SF2">
    <property type="entry name" value="L-2-HYDROXYGLUTARATE DEHYDROGENASE, MITOCHONDRIAL"/>
    <property type="match status" value="1"/>
</dbReference>
<protein>
    <submittedName>
        <fullName evidence="8">Unannotated protein</fullName>
    </submittedName>
</protein>
<dbReference type="InterPro" id="IPR036188">
    <property type="entry name" value="FAD/NAD-bd_sf"/>
</dbReference>
<evidence type="ECO:0000256" key="7">
    <source>
        <dbReference type="SAM" id="Phobius"/>
    </source>
</evidence>
<keyword evidence="6" id="KW-0560">Oxidoreductase</keyword>
<keyword evidence="4" id="KW-0285">Flavoprotein</keyword>
<dbReference type="NCBIfam" id="NF003611">
    <property type="entry name" value="PRK05257.3-2"/>
    <property type="match status" value="1"/>
</dbReference>
<comment type="pathway">
    <text evidence="2">Carbohydrate metabolism; tricarboxylic acid cycle.</text>
</comment>
<comment type="cofactor">
    <cofactor evidence="1">
        <name>FAD</name>
        <dbReference type="ChEBI" id="CHEBI:57692"/>
    </cofactor>
</comment>
<dbReference type="GO" id="GO:0008924">
    <property type="term" value="F:L-malate dehydrogenase (quinone) activity"/>
    <property type="evidence" value="ECO:0007669"/>
    <property type="project" value="InterPro"/>
</dbReference>